<dbReference type="EMBL" id="BSUL01000001">
    <property type="protein sequence ID" value="GMA28232.1"/>
    <property type="molecule type" value="Genomic_DNA"/>
</dbReference>
<dbReference type="PANTHER" id="PTHR43603">
    <property type="entry name" value="COBW DOMAIN-CONTAINING PROTEIN DDB_G0274527"/>
    <property type="match status" value="1"/>
</dbReference>
<evidence type="ECO:0000313" key="2">
    <source>
        <dbReference type="EMBL" id="GMA28232.1"/>
    </source>
</evidence>
<dbReference type="AlphaFoldDB" id="A0AA37XC82"/>
<dbReference type="PANTHER" id="PTHR43603:SF1">
    <property type="entry name" value="ZINC-REGULATED GTPASE METALLOPROTEIN ACTIVATOR 1"/>
    <property type="match status" value="1"/>
</dbReference>
<accession>A0AA37XC82</accession>
<evidence type="ECO:0000313" key="3">
    <source>
        <dbReference type="Proteomes" id="UP001157160"/>
    </source>
</evidence>
<dbReference type="Pfam" id="PF07683">
    <property type="entry name" value="CobW_C"/>
    <property type="match status" value="1"/>
</dbReference>
<dbReference type="InterPro" id="IPR051927">
    <property type="entry name" value="Zn_Chap_cDPG_Synth"/>
</dbReference>
<protein>
    <recommendedName>
        <fullName evidence="1">CobW C-terminal domain-containing protein</fullName>
    </recommendedName>
</protein>
<proteinExistence type="predicted"/>
<sequence length="339" mass="35499">MQRMRDGAVTLVIGPAHDHLDAVAGALARRHRARRLSAPDAPGAVPELTGRLVAPAWEGRRVPPAIVALPLCERFVAVGRTLQDALAGPAAAGRLHLSDVVAVLEAAPLAEQLLGHRPSDELVAQDDYLPSLLARQIEHASVVLLVGCERVSAAVHRDLIAAVETLHPSVVCADAGAGEPAPCTGAAELGRLGDGAAWRRELAGAVPPPGRAPERAVVFRDPRPFHPSRLAELVAHGLEPERVGRVLRSKGFVSLASRRGAVHGWSSAGDVLTLTRTPLRQGVRGAPIGQELVLLGLGLDVDRIRSSLAACLLTDGELLAGPAVWSAYEDTLPDAPMAS</sequence>
<comment type="caution">
    <text evidence="2">The sequence shown here is derived from an EMBL/GenBank/DDBJ whole genome shotgun (WGS) entry which is preliminary data.</text>
</comment>
<dbReference type="InterPro" id="IPR011629">
    <property type="entry name" value="CobW-like_C"/>
</dbReference>
<dbReference type="Proteomes" id="UP001157160">
    <property type="component" value="Unassembled WGS sequence"/>
</dbReference>
<dbReference type="SUPFAM" id="SSF90002">
    <property type="entry name" value="Hypothetical protein YjiA, C-terminal domain"/>
    <property type="match status" value="1"/>
</dbReference>
<feature type="domain" description="CobW C-terminal" evidence="1">
    <location>
        <begin position="214"/>
        <end position="312"/>
    </location>
</feature>
<evidence type="ECO:0000259" key="1">
    <source>
        <dbReference type="SMART" id="SM00833"/>
    </source>
</evidence>
<name>A0AA37XC82_9MICO</name>
<organism evidence="2 3">
    <name type="scientific">Arenivirga flava</name>
    <dbReference type="NCBI Taxonomy" id="1930060"/>
    <lineage>
        <taxon>Bacteria</taxon>
        <taxon>Bacillati</taxon>
        <taxon>Actinomycetota</taxon>
        <taxon>Actinomycetes</taxon>
        <taxon>Micrococcales</taxon>
        <taxon>Microbacteriaceae</taxon>
        <taxon>Arenivirga</taxon>
    </lineage>
</organism>
<gene>
    <name evidence="2" type="ORF">GCM10025874_14850</name>
</gene>
<dbReference type="SMART" id="SM00833">
    <property type="entry name" value="CobW_C"/>
    <property type="match status" value="1"/>
</dbReference>
<keyword evidence="3" id="KW-1185">Reference proteome</keyword>
<reference evidence="2 3" key="1">
    <citation type="journal article" date="2014" name="Int. J. Syst. Evol. Microbiol.">
        <title>Complete genome sequence of Corynebacterium casei LMG S-19264T (=DSM 44701T), isolated from a smear-ripened cheese.</title>
        <authorList>
            <consortium name="US DOE Joint Genome Institute (JGI-PGF)"/>
            <person name="Walter F."/>
            <person name="Albersmeier A."/>
            <person name="Kalinowski J."/>
            <person name="Ruckert C."/>
        </authorList>
    </citation>
    <scope>NUCLEOTIDE SEQUENCE [LARGE SCALE GENOMIC DNA]</scope>
    <source>
        <strain evidence="2 3">NBRC 112289</strain>
    </source>
</reference>